<name>A0ABX9EMM4_9PSEU</name>
<dbReference type="InterPro" id="IPR004183">
    <property type="entry name" value="Xdiol_dOase_suB"/>
</dbReference>
<dbReference type="Proteomes" id="UP000248714">
    <property type="component" value="Unassembled WGS sequence"/>
</dbReference>
<feature type="domain" description="Extradiol ring-cleavage dioxygenase class III enzyme subunit B" evidence="1">
    <location>
        <begin position="22"/>
        <end position="262"/>
    </location>
</feature>
<protein>
    <submittedName>
        <fullName evidence="2">2,3-dihydroxyphenylpropionate 1,2-dioxygenase</fullName>
    </submittedName>
</protein>
<dbReference type="Pfam" id="PF02900">
    <property type="entry name" value="LigB"/>
    <property type="match status" value="1"/>
</dbReference>
<gene>
    <name evidence="2" type="ORF">C8D87_1011561</name>
</gene>
<evidence type="ECO:0000313" key="3">
    <source>
        <dbReference type="Proteomes" id="UP000248714"/>
    </source>
</evidence>
<reference evidence="2 3" key="1">
    <citation type="submission" date="2018-06" db="EMBL/GenBank/DDBJ databases">
        <title>Genomic Encyclopedia of Type Strains, Phase IV (KMG-IV): sequencing the most valuable type-strain genomes for metagenomic binning, comparative biology and taxonomic classification.</title>
        <authorList>
            <person name="Goeker M."/>
        </authorList>
    </citation>
    <scope>NUCLEOTIDE SEQUENCE [LARGE SCALE GENOMIC DNA]</scope>
    <source>
        <strain evidence="2 3">DSM 45479</strain>
    </source>
</reference>
<sequence>MKNRLTVCASHLITLPSAPHGPVRGAIGTAREAVAAFDPELVVFFGTDHRRAFRAVVPTFAVVLAATAQGDVAGPVGTYDVPSDLGRALVANLVAHDFDIATAYEAALDHAFGHTTRDLLGAIDARPVLPVFINCASPPHASFRRAASLGRRVGEFFADKRVLYVGSGGLAHDLPGFREPETGVVLTEEERQAWIKSVNERARSEGTIRELVRTWDEAFLAGVGGTSWDWLDEIGTDLVERGGNGAAECLTWTAAWAAGGEALTTLAHEFDTNGRAVVMSARQALDVSAQENRMIRALPHCRTNE</sequence>
<evidence type="ECO:0000313" key="2">
    <source>
        <dbReference type="EMBL" id="RAS71260.1"/>
    </source>
</evidence>
<keyword evidence="3" id="KW-1185">Reference proteome</keyword>
<dbReference type="RefSeq" id="WP_112226033.1">
    <property type="nucleotide sequence ID" value="NZ_QLTT01000001.1"/>
</dbReference>
<accession>A0ABX9EMM4</accession>
<dbReference type="Gene3D" id="3.40.830.10">
    <property type="entry name" value="LigB-like"/>
    <property type="match status" value="1"/>
</dbReference>
<evidence type="ECO:0000259" key="1">
    <source>
        <dbReference type="Pfam" id="PF02900"/>
    </source>
</evidence>
<proteinExistence type="predicted"/>
<comment type="caution">
    <text evidence="2">The sequence shown here is derived from an EMBL/GenBank/DDBJ whole genome shotgun (WGS) entry which is preliminary data.</text>
</comment>
<organism evidence="2 3">
    <name type="scientific">Lentzea atacamensis</name>
    <dbReference type="NCBI Taxonomy" id="531938"/>
    <lineage>
        <taxon>Bacteria</taxon>
        <taxon>Bacillati</taxon>
        <taxon>Actinomycetota</taxon>
        <taxon>Actinomycetes</taxon>
        <taxon>Pseudonocardiales</taxon>
        <taxon>Pseudonocardiaceae</taxon>
        <taxon>Lentzea</taxon>
    </lineage>
</organism>
<dbReference type="EMBL" id="QLTT01000001">
    <property type="protein sequence ID" value="RAS71260.1"/>
    <property type="molecule type" value="Genomic_DNA"/>
</dbReference>
<dbReference type="SUPFAM" id="SSF53213">
    <property type="entry name" value="LigB-like"/>
    <property type="match status" value="1"/>
</dbReference>